<accession>A0ABU3UKW3</accession>
<evidence type="ECO:0000256" key="1">
    <source>
        <dbReference type="SAM" id="SignalP"/>
    </source>
</evidence>
<feature type="signal peptide" evidence="1">
    <location>
        <begin position="1"/>
        <end position="30"/>
    </location>
</feature>
<evidence type="ECO:0000313" key="2">
    <source>
        <dbReference type="EMBL" id="MDU8994557.1"/>
    </source>
</evidence>
<name>A0ABU3UKW3_9ACTN</name>
<protein>
    <submittedName>
        <fullName evidence="2">SH3 domain-containing protein</fullName>
    </submittedName>
</protein>
<reference evidence="2 3" key="1">
    <citation type="submission" date="2023-02" db="EMBL/GenBank/DDBJ databases">
        <authorList>
            <person name="Maleckis M."/>
        </authorList>
    </citation>
    <scope>NUCLEOTIDE SEQUENCE [LARGE SCALE GENOMIC DNA]</scope>
    <source>
        <strain evidence="2 3">P8-A2</strain>
    </source>
</reference>
<organism evidence="2 3">
    <name type="scientific">Streptomyces mirabilis</name>
    <dbReference type="NCBI Taxonomy" id="68239"/>
    <lineage>
        <taxon>Bacteria</taxon>
        <taxon>Bacillati</taxon>
        <taxon>Actinomycetota</taxon>
        <taxon>Actinomycetes</taxon>
        <taxon>Kitasatosporales</taxon>
        <taxon>Streptomycetaceae</taxon>
        <taxon>Streptomyces</taxon>
    </lineage>
</organism>
<feature type="chain" id="PRO_5047140602" evidence="1">
    <location>
        <begin position="31"/>
        <end position="173"/>
    </location>
</feature>
<sequence>MSLRHTLARTGMVLAVGTLIAAAGAGPALAAGKPTATTGIGPGLIDDTGSLARDWDSPDWDNGDWNYGDDPYFDEDGLGDFSFEDPFHDGRPDDHRRFEGRILSRDGLALHNRPDRRSRIIRIAPHDERVRIYCKTRGERVGGNPIWYLITDGTWSWGPAQHIANTGPSPRWC</sequence>
<proteinExistence type="predicted"/>
<evidence type="ECO:0000313" key="3">
    <source>
        <dbReference type="Proteomes" id="UP001257627"/>
    </source>
</evidence>
<keyword evidence="3" id="KW-1185">Reference proteome</keyword>
<dbReference type="EMBL" id="JARAKF010000001">
    <property type="protein sequence ID" value="MDU8994557.1"/>
    <property type="molecule type" value="Genomic_DNA"/>
</dbReference>
<comment type="caution">
    <text evidence="2">The sequence shown here is derived from an EMBL/GenBank/DDBJ whole genome shotgun (WGS) entry which is preliminary data.</text>
</comment>
<keyword evidence="1" id="KW-0732">Signal</keyword>
<gene>
    <name evidence="2" type="ORF">PU648_19880</name>
</gene>
<dbReference type="Proteomes" id="UP001257627">
    <property type="component" value="Unassembled WGS sequence"/>
</dbReference>
<dbReference type="RefSeq" id="WP_097286225.1">
    <property type="nucleotide sequence ID" value="NZ_JARAKF010000001.1"/>
</dbReference>